<dbReference type="SUPFAM" id="SSF64288">
    <property type="entry name" value="Chorismate lyase-like"/>
    <property type="match status" value="1"/>
</dbReference>
<dbReference type="InterPro" id="IPR028978">
    <property type="entry name" value="Chorismate_lyase_/UTRA_dom_sf"/>
</dbReference>
<dbReference type="GO" id="GO:0003677">
    <property type="term" value="F:DNA binding"/>
    <property type="evidence" value="ECO:0007669"/>
    <property type="project" value="UniProtKB-KW"/>
</dbReference>
<dbReference type="InterPro" id="IPR000524">
    <property type="entry name" value="Tscrpt_reg_HTH_GntR"/>
</dbReference>
<evidence type="ECO:0000256" key="3">
    <source>
        <dbReference type="ARBA" id="ARBA00023163"/>
    </source>
</evidence>
<dbReference type="GO" id="GO:0003700">
    <property type="term" value="F:DNA-binding transcription factor activity"/>
    <property type="evidence" value="ECO:0007669"/>
    <property type="project" value="InterPro"/>
</dbReference>
<name>A0A0M7BIK9_STROV</name>
<evidence type="ECO:0000313" key="5">
    <source>
        <dbReference type="EMBL" id="CUI25678.1"/>
    </source>
</evidence>
<reference evidence="5" key="1">
    <citation type="journal article" date="2015" name="Chem. Sci.">
        <title>A genomic approach to deciphering the mechanism of thiotetronate antibiotics biosynthesis.</title>
        <authorList>
            <person name="Tao W."/>
            <person name="Yurkovich M.E."/>
            <person name="Wen S."/>
            <person name="Lebe K.E."/>
            <person name="Samborskyy M."/>
            <person name="Liu Y."/>
            <person name="Yang A."/>
            <person name="Liu Y."/>
            <person name="Ju Y."/>
            <person name="Deng Z."/>
            <person name="Tosin M."/>
            <person name="Sun Y."/>
            <person name="Leadlay P.F."/>
        </authorList>
    </citation>
    <scope>NUCLEOTIDE SEQUENCE</scope>
    <source>
        <strain evidence="5">Tu 3010</strain>
    </source>
</reference>
<dbReference type="Pfam" id="PF00392">
    <property type="entry name" value="GntR"/>
    <property type="match status" value="1"/>
</dbReference>
<dbReference type="Pfam" id="PF07702">
    <property type="entry name" value="UTRA"/>
    <property type="match status" value="1"/>
</dbReference>
<accession>A0A0M7BIK9</accession>
<dbReference type="AlphaFoldDB" id="A0A0M7BIK9"/>
<evidence type="ECO:0000256" key="2">
    <source>
        <dbReference type="ARBA" id="ARBA00023125"/>
    </source>
</evidence>
<keyword evidence="3" id="KW-0804">Transcription</keyword>
<feature type="domain" description="HTH gntR-type" evidence="4">
    <location>
        <begin position="33"/>
        <end position="101"/>
    </location>
</feature>
<dbReference type="InterPro" id="IPR036390">
    <property type="entry name" value="WH_DNA-bd_sf"/>
</dbReference>
<dbReference type="Gene3D" id="3.40.1410.10">
    <property type="entry name" value="Chorismate lyase-like"/>
    <property type="match status" value="1"/>
</dbReference>
<organism evidence="5">
    <name type="scientific">Streptomyces olivaceus</name>
    <dbReference type="NCBI Taxonomy" id="47716"/>
    <lineage>
        <taxon>Bacteria</taxon>
        <taxon>Bacillati</taxon>
        <taxon>Actinomycetota</taxon>
        <taxon>Actinomycetes</taxon>
        <taxon>Kitasatosporales</taxon>
        <taxon>Streptomycetaceae</taxon>
        <taxon>Streptomyces</taxon>
    </lineage>
</organism>
<evidence type="ECO:0000256" key="1">
    <source>
        <dbReference type="ARBA" id="ARBA00023015"/>
    </source>
</evidence>
<proteinExistence type="predicted"/>
<dbReference type="CDD" id="cd07377">
    <property type="entry name" value="WHTH_GntR"/>
    <property type="match status" value="1"/>
</dbReference>
<sequence>MGWDILASVGSSPRRGDVEPFAKLITIDRGSPVPLYFQVAQQLQELIETGVLPPGTRLSNEIAMADGLGLSRPTMRQAMQHLVDKGLLARKRGVGTQVVTNRIRRQVELTSLHEDLERDGRRPRTEVLSLATVPADRDVAAALRVDEGADVVAVERLRFADDEPIALLRNHLPAGLLELTGEALTHNGLYQLIRRSGTDLRSAAQTIGARRATAAEARLLDEARGATLLTMTRTAYDSSGSPVERGSHLYRASRYSFEMTVAAH</sequence>
<dbReference type="SMART" id="SM00866">
    <property type="entry name" value="UTRA"/>
    <property type="match status" value="1"/>
</dbReference>
<dbReference type="PROSITE" id="PS50949">
    <property type="entry name" value="HTH_GNTR"/>
    <property type="match status" value="1"/>
</dbReference>
<dbReference type="InterPro" id="IPR011663">
    <property type="entry name" value="UTRA"/>
</dbReference>
<keyword evidence="2" id="KW-0238">DNA-binding</keyword>
<evidence type="ECO:0000259" key="4">
    <source>
        <dbReference type="PROSITE" id="PS50949"/>
    </source>
</evidence>
<dbReference type="EMBL" id="LN879414">
    <property type="protein sequence ID" value="CUI25678.1"/>
    <property type="molecule type" value="Genomic_DNA"/>
</dbReference>
<dbReference type="GO" id="GO:0045892">
    <property type="term" value="P:negative regulation of DNA-templated transcription"/>
    <property type="evidence" value="ECO:0007669"/>
    <property type="project" value="TreeGrafter"/>
</dbReference>
<dbReference type="PANTHER" id="PTHR44846:SF17">
    <property type="entry name" value="GNTR-FAMILY TRANSCRIPTIONAL REGULATOR"/>
    <property type="match status" value="1"/>
</dbReference>
<dbReference type="Gene3D" id="1.10.10.10">
    <property type="entry name" value="Winged helix-like DNA-binding domain superfamily/Winged helix DNA-binding domain"/>
    <property type="match status" value="1"/>
</dbReference>
<dbReference type="PANTHER" id="PTHR44846">
    <property type="entry name" value="MANNOSYL-D-GLYCERATE TRANSPORT/METABOLISM SYSTEM REPRESSOR MNGR-RELATED"/>
    <property type="match status" value="1"/>
</dbReference>
<dbReference type="SUPFAM" id="SSF46785">
    <property type="entry name" value="Winged helix' DNA-binding domain"/>
    <property type="match status" value="1"/>
</dbReference>
<protein>
    <submittedName>
        <fullName evidence="5">Transcriptional regulator, GntR family</fullName>
    </submittedName>
</protein>
<keyword evidence="1" id="KW-0805">Transcription regulation</keyword>
<dbReference type="SMART" id="SM00345">
    <property type="entry name" value="HTH_GNTR"/>
    <property type="match status" value="1"/>
</dbReference>
<dbReference type="InterPro" id="IPR050679">
    <property type="entry name" value="Bact_HTH_transcr_reg"/>
</dbReference>
<dbReference type="InterPro" id="IPR036388">
    <property type="entry name" value="WH-like_DNA-bd_sf"/>
</dbReference>